<reference evidence="11" key="1">
    <citation type="journal article" date="2023" name="G3 (Bethesda)">
        <title>Whole genome assemblies of Zophobas morio and Tenebrio molitor.</title>
        <authorList>
            <person name="Kaur S."/>
            <person name="Stinson S.A."/>
            <person name="diCenzo G.C."/>
        </authorList>
    </citation>
    <scope>NUCLEOTIDE SEQUENCE</scope>
    <source>
        <strain evidence="11">QUZm001</strain>
    </source>
</reference>
<evidence type="ECO:0000256" key="8">
    <source>
        <dbReference type="ARBA" id="ARBA00023170"/>
    </source>
</evidence>
<dbReference type="GO" id="GO:0007165">
    <property type="term" value="P:signal transduction"/>
    <property type="evidence" value="ECO:0007669"/>
    <property type="project" value="UniProtKB-KW"/>
</dbReference>
<keyword evidence="2" id="KW-1003">Cell membrane</keyword>
<evidence type="ECO:0000256" key="6">
    <source>
        <dbReference type="ARBA" id="ARBA00022989"/>
    </source>
</evidence>
<feature type="transmembrane region" description="Helical" evidence="10">
    <location>
        <begin position="280"/>
        <end position="300"/>
    </location>
</feature>
<comment type="similarity">
    <text evidence="10">Belongs to the insect chemoreceptor superfamily. Heteromeric odorant receptor channel (TC 1.A.69) family.</text>
</comment>
<dbReference type="InterPro" id="IPR004117">
    <property type="entry name" value="7tm6_olfct_rcpt"/>
</dbReference>
<feature type="transmembrane region" description="Helical" evidence="10">
    <location>
        <begin position="40"/>
        <end position="64"/>
    </location>
</feature>
<proteinExistence type="inferred from homology"/>
<dbReference type="AlphaFoldDB" id="A0AA38MJ25"/>
<evidence type="ECO:0000256" key="2">
    <source>
        <dbReference type="ARBA" id="ARBA00022475"/>
    </source>
</evidence>
<organism evidence="11 12">
    <name type="scientific">Zophobas morio</name>
    <dbReference type="NCBI Taxonomy" id="2755281"/>
    <lineage>
        <taxon>Eukaryota</taxon>
        <taxon>Metazoa</taxon>
        <taxon>Ecdysozoa</taxon>
        <taxon>Arthropoda</taxon>
        <taxon>Hexapoda</taxon>
        <taxon>Insecta</taxon>
        <taxon>Pterygota</taxon>
        <taxon>Neoptera</taxon>
        <taxon>Endopterygota</taxon>
        <taxon>Coleoptera</taxon>
        <taxon>Polyphaga</taxon>
        <taxon>Cucujiformia</taxon>
        <taxon>Tenebrionidae</taxon>
        <taxon>Zophobas</taxon>
    </lineage>
</organism>
<evidence type="ECO:0000313" key="11">
    <source>
        <dbReference type="EMBL" id="KAJ3657894.1"/>
    </source>
</evidence>
<feature type="transmembrane region" description="Helical" evidence="10">
    <location>
        <begin position="187"/>
        <end position="212"/>
    </location>
</feature>
<keyword evidence="4 10" id="KW-0812">Transmembrane</keyword>
<dbReference type="PANTHER" id="PTHR21137">
    <property type="entry name" value="ODORANT RECEPTOR"/>
    <property type="match status" value="1"/>
</dbReference>
<evidence type="ECO:0000256" key="9">
    <source>
        <dbReference type="ARBA" id="ARBA00023224"/>
    </source>
</evidence>
<keyword evidence="6 10" id="KW-1133">Transmembrane helix</keyword>
<evidence type="ECO:0000256" key="5">
    <source>
        <dbReference type="ARBA" id="ARBA00022725"/>
    </source>
</evidence>
<comment type="caution">
    <text evidence="11">The sequence shown here is derived from an EMBL/GenBank/DDBJ whole genome shotgun (WGS) entry which is preliminary data.</text>
</comment>
<dbReference type="EMBL" id="JALNTZ010000003">
    <property type="protein sequence ID" value="KAJ3657894.1"/>
    <property type="molecule type" value="Genomic_DNA"/>
</dbReference>
<dbReference type="PANTHER" id="PTHR21137:SF35">
    <property type="entry name" value="ODORANT RECEPTOR 19A-RELATED"/>
    <property type="match status" value="1"/>
</dbReference>
<dbReference type="GO" id="GO:0005886">
    <property type="term" value="C:plasma membrane"/>
    <property type="evidence" value="ECO:0007669"/>
    <property type="project" value="UniProtKB-SubCell"/>
</dbReference>
<evidence type="ECO:0000256" key="3">
    <source>
        <dbReference type="ARBA" id="ARBA00022606"/>
    </source>
</evidence>
<dbReference type="Proteomes" id="UP001168821">
    <property type="component" value="Unassembled WGS sequence"/>
</dbReference>
<protein>
    <recommendedName>
        <fullName evidence="10">Odorant receptor</fullName>
    </recommendedName>
</protein>
<comment type="caution">
    <text evidence="10">Lacks conserved residue(s) required for the propagation of feature annotation.</text>
</comment>
<dbReference type="GO" id="GO:0004984">
    <property type="term" value="F:olfactory receptor activity"/>
    <property type="evidence" value="ECO:0007669"/>
    <property type="project" value="InterPro"/>
</dbReference>
<feature type="transmembrane region" description="Helical" evidence="10">
    <location>
        <begin position="134"/>
        <end position="153"/>
    </location>
</feature>
<keyword evidence="12" id="KW-1185">Reference proteome</keyword>
<gene>
    <name evidence="11" type="ORF">Zmor_009670</name>
</gene>
<evidence type="ECO:0000256" key="7">
    <source>
        <dbReference type="ARBA" id="ARBA00023136"/>
    </source>
</evidence>
<dbReference type="Pfam" id="PF02949">
    <property type="entry name" value="7tm_6"/>
    <property type="match status" value="1"/>
</dbReference>
<evidence type="ECO:0000256" key="10">
    <source>
        <dbReference type="RuleBase" id="RU351113"/>
    </source>
</evidence>
<feature type="transmembrane region" description="Helical" evidence="10">
    <location>
        <begin position="251"/>
        <end position="274"/>
    </location>
</feature>
<keyword evidence="5 10" id="KW-0552">Olfaction</keyword>
<evidence type="ECO:0000256" key="4">
    <source>
        <dbReference type="ARBA" id="ARBA00022692"/>
    </source>
</evidence>
<dbReference type="GO" id="GO:0005549">
    <property type="term" value="F:odorant binding"/>
    <property type="evidence" value="ECO:0007669"/>
    <property type="project" value="InterPro"/>
</dbReference>
<keyword evidence="8 10" id="KW-0675">Receptor</keyword>
<keyword evidence="3 10" id="KW-0716">Sensory transduction</keyword>
<keyword evidence="9 10" id="KW-0807">Transducer</keyword>
<evidence type="ECO:0000256" key="1">
    <source>
        <dbReference type="ARBA" id="ARBA00004651"/>
    </source>
</evidence>
<keyword evidence="7 10" id="KW-0472">Membrane</keyword>
<evidence type="ECO:0000313" key="12">
    <source>
        <dbReference type="Proteomes" id="UP001168821"/>
    </source>
</evidence>
<sequence>MNEPKFDWAKPLTTTILTLKITGVIPINASTRFYRNLSKLYSAAILFFFVILSTFLQTTQTIFFTRDTKKLAAAAFQLLQEYQAAVKIYVVFTKSDVLENIIHFLNSEKSFQPQTQTQKSRAVAGLRFWKKSALLLYSGSYVCSFFWTVYPILDNLTEQSELLFDSWFPFNVTVYPSYQIAYVYQCFDLWLCALSVVNIDTVIFALMIFVVLQCDILCENLKNVGCNKGDFGGDFRRCVRHHKKILRFSEICVDFFYVMIFIQVATVALCLGISTFQLTLIPAFSTEFCYVLLYVVTVVFQMFQYCWFGNEVLVKSGEISTSAFEMNFADAPLHVRKNLAFFITRTQKPIKIPVLNLTFLSLQSFIKILRTAWSYFALLYHITVKN</sequence>
<accession>A0AA38MJ25</accession>
<comment type="subcellular location">
    <subcellularLocation>
        <location evidence="1 10">Cell membrane</location>
        <topology evidence="1 10">Multi-pass membrane protein</topology>
    </subcellularLocation>
</comment>
<name>A0AA38MJ25_9CUCU</name>